<keyword evidence="1" id="KW-0853">WD repeat</keyword>
<evidence type="ECO:0000256" key="2">
    <source>
        <dbReference type="ARBA" id="ARBA00022737"/>
    </source>
</evidence>
<comment type="caution">
    <text evidence="5">The sequence shown here is derived from an EMBL/GenBank/DDBJ whole genome shotgun (WGS) entry which is preliminary data.</text>
</comment>
<keyword evidence="6" id="KW-1185">Reference proteome</keyword>
<evidence type="ECO:0000256" key="1">
    <source>
        <dbReference type="ARBA" id="ARBA00022574"/>
    </source>
</evidence>
<dbReference type="Proteomes" id="UP000728185">
    <property type="component" value="Unassembled WGS sequence"/>
</dbReference>
<evidence type="ECO:0000256" key="3">
    <source>
        <dbReference type="SAM" id="MobiDB-lite"/>
    </source>
</evidence>
<dbReference type="EMBL" id="LUCM01002257">
    <property type="protein sequence ID" value="KAA0197633.1"/>
    <property type="molecule type" value="Genomic_DNA"/>
</dbReference>
<dbReference type="Pfam" id="PF25469">
    <property type="entry name" value="WHD_NWD1"/>
    <property type="match status" value="1"/>
</dbReference>
<dbReference type="InterPro" id="IPR011047">
    <property type="entry name" value="Quinoprotein_ADH-like_sf"/>
</dbReference>
<dbReference type="Gene3D" id="3.40.50.300">
    <property type="entry name" value="P-loop containing nucleotide triphosphate hydrolases"/>
    <property type="match status" value="1"/>
</dbReference>
<evidence type="ECO:0000313" key="6">
    <source>
        <dbReference type="Proteomes" id="UP000728185"/>
    </source>
</evidence>
<dbReference type="InterPro" id="IPR027417">
    <property type="entry name" value="P-loop_NTPase"/>
</dbReference>
<dbReference type="PANTHER" id="PTHR19871:SF14">
    <property type="entry name" value="DUF4062 DOMAIN-CONTAINING PROTEIN"/>
    <property type="match status" value="1"/>
</dbReference>
<keyword evidence="2" id="KW-0677">Repeat</keyword>
<sequence>MNFDTIAQSIMQRRRSSKPKIWQQLARTLVRRNKNQFTDMYTSVLLGKLTDLPAANNRTIRVFISSTFSDLAIERNILMKQAYPKLKVHCREKYGYEFQAIDMRWGVPNDSQLDHLGPQICYDEVEHCKAVSVGPPFITVLGQRYAEFEIPFTISMEHRELLLEGAKQFYGEPAECVKALDDWYVREMNNTLPVYQLRPIAESHQIMDQDFVRKSKASWYAAQNALQQLFAEVVPVLVNQGLMSQADAKLFSCSVTEHEIILGLLNSNKQLRQRSAAFIRTITNLDAVLQHPKCFKFLDMTDDKQPQLDESRFGMINDLRDITLGAVLKENDIRKYEIPWEAVESDGVERSMYLMKFCKEFENKIISLIDRTVASMSSFENDDLYVEILQHLNACRGYVENFQGRKDVIESIKQYVLSSSTNPFIIYGRSGSGKTSVLAKAASLARSWIPDYQVAEDEPKPAQHRGKTFLRKLIQLTPETRLGAMTPSPANGVTRESSKLTSPKESAVLMVRFLGTSPGTSSIRQTLKYLSRQLCSCLSQDSLTDEFDPEVIRSLDDFQQVITTFYSLLGQCANRKRWVLIFLDAIDQLTPSDGAYSLGWIRTPLPTNVRIIISTLPDVGGILGAFLELFPISQETSDQAVEDSITSADRNLVRSQQGSNFLEVQSLDSDTCEAILRARLANRNRTLQPFQWRLVRRAFAKCRLTFFVVLVDRVVTNWRSWHVPEFAKSETENQFNISPICSDAEAREAVKEWPNLELALTLRDAIIRFFVSLEHSHGKILTSHALAFITASRGGLSEAELVEILSLDDEVLRDVFQHHLPPQIRAPPFVWARLRSAIGHNLVEREVDGVCVVFWYHRQFIEAAQQYFFSDLTFKRKIHSTMADYFLGKWAGQKKLFRYPEYLVKKLNLPESSEEERGVPPQPYVFEEHKSNSRAQYLNLRKLNELPWHLVHAGRVDEFYQEVAFNYEFLYNKLRGTSRSQLLMDLKLPETDFEAFVSEHTRLSQPIGDTTETSVKATPTRSGGLAMSFYPTGTVTLDELNKFRPDLPITQLSLVFNSLRIAALSLDANPQSLAIDLLGRLSRIPTVNAANKSTTYRRTSQFTSSRISLGGLNSMRRSRGRGSMARGTEQLKDVMKGEKYVNKLLHQCRILSVEHCALFPRSLVFDSGSGLLHTAFDLGLGLGCLMSNNLILVIPITGEIISWYDLDGTLVKKIPLPEASVFILKGLLRQSVPNEPEIVTLISDRQDSPEAPSGENEGESGYDQETNRIMKVVELDSFTGRVTDLCTLSPEWSKLFTVQNTSMIMGSWLAANVGEEFFLGNWQKRKLVVDHGELRNEVFWYCGFVKHICFALEQAAFVLDTKNYRLTALPVENDAELFSLAVLASGTVIGVYREENDYRISVFATSANPVLDEENSVTQNGCVNRLDLRSWTLEPLKSFPIPMGQKVKITKITAFTSQTEDLIAYLYCARRREAHGFGVIWDHDHEEFVELQLPNNLDNEALSTEANVIQRDVTNFTSNFGNGSVALFSHNNELLFTSGNKCFILVWSTATGHLLRMVNQGSAEGFVCGISPPMATSEPSLDQGYVQRGSVIVVCHFPDDSAPQYGGSPDQTMFIMCKIYNVDALSKPEKRLAELGSNLYETDETVAATELLNTKIVTGGENVGEPLTFEPALMSPEYVANDPLTTLMLVSYKKEARFEADSLGLYDIDDDCSRPIHCWATAQINAKSLDAFVNTKQLTEWPSYNGTQLAFLHTTINRVKVLTVFSNDPAGSALPCAHTFLDPANIAEYQPNMYLLTGQGPLRNFGLVNAQAGLIVLVRVQEYDVHLTVKVSDQECGLRSLWNERSRVVHCGTAVQQTETVGHTVLDRRSLDSLVLTQIAFRPSYDSQLILGWSESVQSMHVVTRTDGRLVLWIGVVLIVDLIPTNSEGINNSHPVVINRLILDYGPTLLFMPDGKHLVNYRLQKYDIETGKIVQGSLSDAFAILEKALTELSEKRNEEEASETSASITSANGDENGSGYNLVPPQPVSQPSRSGYKSADTEVFIQDLQLGCDGQLLIGMRHHPEQELFLDLDDESSSDSEGDFGAPPARCLMAFDTETLKPISNYMFENEPYAVWMNKQRNTLIVVTPNEYLRAFDMSHVQNRSSELGLLDLLDLSRPPVDDIEEVTEERERLAEAGIGTSEEEEKVNLLKYLEETGLAEVLENALLEVTNKRPTDPIELLARTMHQLYADYH</sequence>
<name>A0A8E0S045_9TREM</name>
<feature type="region of interest" description="Disordered" evidence="3">
    <location>
        <begin position="1993"/>
        <end position="2035"/>
    </location>
</feature>
<dbReference type="InterPro" id="IPR052752">
    <property type="entry name" value="NACHT-WD_repeat"/>
</dbReference>
<dbReference type="SUPFAM" id="SSF50998">
    <property type="entry name" value="Quinoprotein alcohol dehydrogenase-like"/>
    <property type="match status" value="1"/>
</dbReference>
<evidence type="ECO:0000313" key="5">
    <source>
        <dbReference type="EMBL" id="KAA0197633.1"/>
    </source>
</evidence>
<feature type="region of interest" description="Disordered" evidence="3">
    <location>
        <begin position="1241"/>
        <end position="1263"/>
    </location>
</feature>
<feature type="domain" description="NWD1/2-like winged helix-turn-helix" evidence="4">
    <location>
        <begin position="762"/>
        <end position="870"/>
    </location>
</feature>
<gene>
    <name evidence="5" type="ORF">FBUS_00449</name>
</gene>
<dbReference type="InterPro" id="IPR057588">
    <property type="entry name" value="NWD1/2-like_WH"/>
</dbReference>
<reference evidence="5" key="1">
    <citation type="submission" date="2019-05" db="EMBL/GenBank/DDBJ databases">
        <title>Annotation for the trematode Fasciolopsis buski.</title>
        <authorList>
            <person name="Choi Y.-J."/>
        </authorList>
    </citation>
    <scope>NUCLEOTIDE SEQUENCE</scope>
    <source>
        <strain evidence="5">HT</strain>
        <tissue evidence="5">Whole worm</tissue>
    </source>
</reference>
<evidence type="ECO:0000259" key="4">
    <source>
        <dbReference type="Pfam" id="PF25469"/>
    </source>
</evidence>
<dbReference type="SUPFAM" id="SSF52540">
    <property type="entry name" value="P-loop containing nucleoside triphosphate hydrolases"/>
    <property type="match status" value="1"/>
</dbReference>
<accession>A0A8E0S045</accession>
<dbReference type="PANTHER" id="PTHR19871">
    <property type="entry name" value="BETA TRANSDUCIN-RELATED PROTEIN"/>
    <property type="match status" value="1"/>
</dbReference>
<dbReference type="OrthoDB" id="2325716at2759"/>
<organism evidence="5 6">
    <name type="scientific">Fasciolopsis buskii</name>
    <dbReference type="NCBI Taxonomy" id="27845"/>
    <lineage>
        <taxon>Eukaryota</taxon>
        <taxon>Metazoa</taxon>
        <taxon>Spiralia</taxon>
        <taxon>Lophotrochozoa</taxon>
        <taxon>Platyhelminthes</taxon>
        <taxon>Trematoda</taxon>
        <taxon>Digenea</taxon>
        <taxon>Plagiorchiida</taxon>
        <taxon>Echinostomata</taxon>
        <taxon>Echinostomatoidea</taxon>
        <taxon>Fasciolidae</taxon>
        <taxon>Fasciolopsis</taxon>
    </lineage>
</organism>
<proteinExistence type="predicted"/>
<protein>
    <recommendedName>
        <fullName evidence="4">NWD1/2-like winged helix-turn-helix domain-containing protein</fullName>
    </recommendedName>
</protein>